<dbReference type="InterPro" id="IPR003680">
    <property type="entry name" value="Flavodoxin_fold"/>
</dbReference>
<evidence type="ECO:0000256" key="2">
    <source>
        <dbReference type="ARBA" id="ARBA00023002"/>
    </source>
</evidence>
<dbReference type="Proteomes" id="UP001597173">
    <property type="component" value="Unassembled WGS sequence"/>
</dbReference>
<dbReference type="SUPFAM" id="SSF52218">
    <property type="entry name" value="Flavoproteins"/>
    <property type="match status" value="1"/>
</dbReference>
<dbReference type="GO" id="GO:0016491">
    <property type="term" value="F:oxidoreductase activity"/>
    <property type="evidence" value="ECO:0007669"/>
    <property type="project" value="UniProtKB-KW"/>
</dbReference>
<dbReference type="EC" id="1.6.99.-" evidence="4"/>
<dbReference type="Pfam" id="PF02525">
    <property type="entry name" value="Flavodoxin_2"/>
    <property type="match status" value="1"/>
</dbReference>
<dbReference type="InterPro" id="IPR051545">
    <property type="entry name" value="NAD(P)H_dehydrogenase_qn"/>
</dbReference>
<keyword evidence="5" id="KW-1185">Reference proteome</keyword>
<dbReference type="PANTHER" id="PTHR10204">
    <property type="entry name" value="NAD P H OXIDOREDUCTASE-RELATED"/>
    <property type="match status" value="1"/>
</dbReference>
<name>A0ABW3YUT1_MYCRA</name>
<dbReference type="EC" id="1.-.-.-" evidence="4"/>
<dbReference type="EMBL" id="JBHTNF010000001">
    <property type="protein sequence ID" value="MFD1327128.1"/>
    <property type="molecule type" value="Genomic_DNA"/>
</dbReference>
<dbReference type="RefSeq" id="WP_374837034.1">
    <property type="nucleotide sequence ID" value="NZ_JBHEEW010000004.1"/>
</dbReference>
<comment type="caution">
    <text evidence="4">The sequence shown here is derived from an EMBL/GenBank/DDBJ whole genome shotgun (WGS) entry which is preliminary data.</text>
</comment>
<sequence length="259" mass="29539">MPVVLHPVGSDRWPSNVRRNFCGSRRETQCDPGRDPFFKHAGFAENQCELPLIRLYFQKRWMDGLGMRILVIDGHPDRSERHLCGAIADAYVEGAIRGGHLVRRIDLAVFNFPMLQSQKQFENRQYPEELGIAINDIQWSQHLVFIFPLWLGTMPALLKAFLEQVMRPGVAFEYADAGTGLKALLKGRSARIIVTMGMPAILYRLWFLNHGIATLRRGILHMAGIRPVRQSLFGGVEGVSDAKRKQWIAKVRRYGEMAR</sequence>
<protein>
    <submittedName>
        <fullName evidence="4">NAD(P)H-dependent oxidoreductase</fullName>
        <ecNumber evidence="4">1.-.-.-</ecNumber>
        <ecNumber evidence="4">1.6.99.-</ecNumber>
    </submittedName>
</protein>
<dbReference type="InterPro" id="IPR029039">
    <property type="entry name" value="Flavoprotein-like_sf"/>
</dbReference>
<evidence type="ECO:0000313" key="4">
    <source>
        <dbReference type="EMBL" id="MFD1327128.1"/>
    </source>
</evidence>
<evidence type="ECO:0000256" key="1">
    <source>
        <dbReference type="ARBA" id="ARBA00006252"/>
    </source>
</evidence>
<accession>A0ABW3YUT1</accession>
<evidence type="ECO:0000313" key="5">
    <source>
        <dbReference type="Proteomes" id="UP001597173"/>
    </source>
</evidence>
<proteinExistence type="inferred from homology"/>
<keyword evidence="2 4" id="KW-0560">Oxidoreductase</keyword>
<evidence type="ECO:0000259" key="3">
    <source>
        <dbReference type="Pfam" id="PF02525"/>
    </source>
</evidence>
<reference evidence="5" key="1">
    <citation type="journal article" date="2019" name="Int. J. Syst. Evol. Microbiol.">
        <title>The Global Catalogue of Microorganisms (GCM) 10K type strain sequencing project: providing services to taxonomists for standard genome sequencing and annotation.</title>
        <authorList>
            <consortium name="The Broad Institute Genomics Platform"/>
            <consortium name="The Broad Institute Genome Sequencing Center for Infectious Disease"/>
            <person name="Wu L."/>
            <person name="Ma J."/>
        </authorList>
    </citation>
    <scope>NUCLEOTIDE SEQUENCE [LARGE SCALE GENOMIC DNA]</scope>
    <source>
        <strain evidence="5">CCUG 55609</strain>
    </source>
</reference>
<comment type="similarity">
    <text evidence="1">Belongs to the NAD(P)H dehydrogenase (quinone) family.</text>
</comment>
<feature type="domain" description="Flavodoxin-like fold" evidence="3">
    <location>
        <begin position="67"/>
        <end position="250"/>
    </location>
</feature>
<gene>
    <name evidence="4" type="ORF">ACFQ33_04395</name>
</gene>
<dbReference type="Gene3D" id="3.40.50.360">
    <property type="match status" value="1"/>
</dbReference>
<dbReference type="PANTHER" id="PTHR10204:SF34">
    <property type="entry name" value="NAD(P)H DEHYDROGENASE [QUINONE] 1 ISOFORM 1"/>
    <property type="match status" value="1"/>
</dbReference>
<organism evidence="4 5">
    <name type="scientific">Mycoplana ramosa</name>
    <name type="common">Mycoplana bullata</name>
    <dbReference type="NCBI Taxonomy" id="40837"/>
    <lineage>
        <taxon>Bacteria</taxon>
        <taxon>Pseudomonadati</taxon>
        <taxon>Pseudomonadota</taxon>
        <taxon>Alphaproteobacteria</taxon>
        <taxon>Hyphomicrobiales</taxon>
        <taxon>Rhizobiaceae</taxon>
        <taxon>Mycoplana</taxon>
    </lineage>
</organism>